<dbReference type="Proteomes" id="UP000007802">
    <property type="component" value="Unassembled WGS sequence"/>
</dbReference>
<proteinExistence type="predicted"/>
<dbReference type="OrthoDB" id="4188456at2759"/>
<sequence length="221" mass="24122">MVNTKSYPNPIHKMAPVPFFTAASGSLQNFARDIAQIDPLSNPQKRASLSSQHNAFSAPSLGRSLMAKTRDITQSISSSSSHLQRRDRMISIPSTYSSFTSSPGTVVGIVVGTVGGFVLVIWILFLIFGGRTTVIDDTTTVTDDSRPPRRPQSHRRRPEVIEVFSSSASSPSSGEDVVEVFEELSTPSQSERSYSKRTGSYRTVDPRQYGGGRGSGRRARH</sequence>
<protein>
    <submittedName>
        <fullName evidence="3">Uncharacterized protein</fullName>
    </submittedName>
</protein>
<keyword evidence="2" id="KW-0812">Transmembrane</keyword>
<name>F2TUX4_AJEDA</name>
<keyword evidence="2" id="KW-0472">Membrane</keyword>
<keyword evidence="2" id="KW-1133">Transmembrane helix</keyword>
<evidence type="ECO:0000313" key="3">
    <source>
        <dbReference type="EMBL" id="EGE87037.2"/>
    </source>
</evidence>
<feature type="compositionally biased region" description="Polar residues" evidence="1">
    <location>
        <begin position="185"/>
        <end position="201"/>
    </location>
</feature>
<evidence type="ECO:0000256" key="2">
    <source>
        <dbReference type="SAM" id="Phobius"/>
    </source>
</evidence>
<organism evidence="3">
    <name type="scientific">Ajellomyces dermatitidis (strain ATCC 18188 / CBS 674.68)</name>
    <name type="common">Blastomyces dermatitidis</name>
    <dbReference type="NCBI Taxonomy" id="653446"/>
    <lineage>
        <taxon>Eukaryota</taxon>
        <taxon>Fungi</taxon>
        <taxon>Dikarya</taxon>
        <taxon>Ascomycota</taxon>
        <taxon>Pezizomycotina</taxon>
        <taxon>Eurotiomycetes</taxon>
        <taxon>Eurotiomycetidae</taxon>
        <taxon>Onygenales</taxon>
        <taxon>Ajellomycetaceae</taxon>
        <taxon>Blastomyces</taxon>
    </lineage>
</organism>
<dbReference type="HOGENOM" id="CLU_1326045_0_0_1"/>
<dbReference type="EMBL" id="GG750035">
    <property type="protein sequence ID" value="EGE87037.2"/>
    <property type="molecule type" value="Genomic_DNA"/>
</dbReference>
<gene>
    <name evidence="3" type="ORF">BDDG_09989</name>
</gene>
<accession>F2TUX4</accession>
<feature type="transmembrane region" description="Helical" evidence="2">
    <location>
        <begin position="106"/>
        <end position="128"/>
    </location>
</feature>
<dbReference type="AlphaFoldDB" id="F2TUX4"/>
<evidence type="ECO:0000256" key="1">
    <source>
        <dbReference type="SAM" id="MobiDB-lite"/>
    </source>
</evidence>
<feature type="compositionally biased region" description="Basic residues" evidence="1">
    <location>
        <begin position="148"/>
        <end position="157"/>
    </location>
</feature>
<reference evidence="3" key="1">
    <citation type="submission" date="2010-03" db="EMBL/GenBank/DDBJ databases">
        <title>Annotation of Blastomyces dermatitidis strain ATCC 18188.</title>
        <authorList>
            <consortium name="The Broad Institute Genome Sequencing Platform"/>
            <consortium name="Broad Institute Genome Sequencing Center for Infectious Disease."/>
            <person name="Cuomo C."/>
            <person name="Klein B."/>
            <person name="Sullivan T."/>
            <person name="Heitman J."/>
            <person name="Young S."/>
            <person name="Zeng Q."/>
            <person name="Gargeya S."/>
            <person name="Alvarado L."/>
            <person name="Berlin A.M."/>
            <person name="Chapman S.B."/>
            <person name="Chen Z."/>
            <person name="Freedman E."/>
            <person name="Gellesch M."/>
            <person name="Goldberg J."/>
            <person name="Griggs A."/>
            <person name="Gujja S."/>
            <person name="Heilman E."/>
            <person name="Heiman D."/>
            <person name="Howarth C."/>
            <person name="Mehta T."/>
            <person name="Neiman D."/>
            <person name="Pearson M."/>
            <person name="Roberts A."/>
            <person name="Saif S."/>
            <person name="Shea T."/>
            <person name="Shenoy N."/>
            <person name="Sisk P."/>
            <person name="Stolte C."/>
            <person name="Sykes S."/>
            <person name="White J."/>
            <person name="Yandava C."/>
            <person name="Haas B."/>
            <person name="Nusbaum C."/>
            <person name="Birren B."/>
        </authorList>
    </citation>
    <scope>NUCLEOTIDE SEQUENCE [LARGE SCALE GENOMIC DNA]</scope>
    <source>
        <strain evidence="3">ATCC 18188</strain>
    </source>
</reference>
<feature type="region of interest" description="Disordered" evidence="1">
    <location>
        <begin position="137"/>
        <end position="221"/>
    </location>
</feature>